<feature type="transmembrane region" description="Helical" evidence="2">
    <location>
        <begin position="278"/>
        <end position="295"/>
    </location>
</feature>
<proteinExistence type="predicted"/>
<evidence type="ECO:0000256" key="2">
    <source>
        <dbReference type="SAM" id="Phobius"/>
    </source>
</evidence>
<dbReference type="PANTHER" id="PTHR33964:SF1">
    <property type="entry name" value="RE45066P"/>
    <property type="match status" value="1"/>
</dbReference>
<evidence type="ECO:0000256" key="1">
    <source>
        <dbReference type="SAM" id="MobiDB-lite"/>
    </source>
</evidence>
<keyword evidence="2" id="KW-1133">Transmembrane helix</keyword>
<dbReference type="Proteomes" id="UP001329430">
    <property type="component" value="Chromosome 7"/>
</dbReference>
<feature type="region of interest" description="Disordered" evidence="1">
    <location>
        <begin position="156"/>
        <end position="180"/>
    </location>
</feature>
<name>A0AAN7VCW0_9COLE</name>
<keyword evidence="4" id="KW-1185">Reference proteome</keyword>
<keyword evidence="2" id="KW-0812">Transmembrane</keyword>
<comment type="caution">
    <text evidence="3">The sequence shown here is derived from an EMBL/GenBank/DDBJ whole genome shotgun (WGS) entry which is preliminary data.</text>
</comment>
<dbReference type="SUPFAM" id="SSF53850">
    <property type="entry name" value="Periplasmic binding protein-like II"/>
    <property type="match status" value="1"/>
</dbReference>
<feature type="transmembrane region" description="Helical" evidence="2">
    <location>
        <begin position="779"/>
        <end position="799"/>
    </location>
</feature>
<feature type="transmembrane region" description="Helical" evidence="2">
    <location>
        <begin position="564"/>
        <end position="581"/>
    </location>
</feature>
<organism evidence="3 4">
    <name type="scientific">Pyrocoelia pectoralis</name>
    <dbReference type="NCBI Taxonomy" id="417401"/>
    <lineage>
        <taxon>Eukaryota</taxon>
        <taxon>Metazoa</taxon>
        <taxon>Ecdysozoa</taxon>
        <taxon>Arthropoda</taxon>
        <taxon>Hexapoda</taxon>
        <taxon>Insecta</taxon>
        <taxon>Pterygota</taxon>
        <taxon>Neoptera</taxon>
        <taxon>Endopterygota</taxon>
        <taxon>Coleoptera</taxon>
        <taxon>Polyphaga</taxon>
        <taxon>Elateriformia</taxon>
        <taxon>Elateroidea</taxon>
        <taxon>Lampyridae</taxon>
        <taxon>Lampyrinae</taxon>
        <taxon>Pyrocoelia</taxon>
    </lineage>
</organism>
<feature type="compositionally biased region" description="Basic residues" evidence="1">
    <location>
        <begin position="163"/>
        <end position="177"/>
    </location>
</feature>
<feature type="transmembrane region" description="Helical" evidence="2">
    <location>
        <begin position="593"/>
        <end position="618"/>
    </location>
</feature>
<dbReference type="PANTHER" id="PTHR33964">
    <property type="entry name" value="RE45066P-RELATED"/>
    <property type="match status" value="1"/>
</dbReference>
<dbReference type="AlphaFoldDB" id="A0AAN7VCW0"/>
<reference evidence="3 4" key="1">
    <citation type="journal article" date="2024" name="Insects">
        <title>An Improved Chromosome-Level Genome Assembly of the Firefly Pyrocoelia pectoralis.</title>
        <authorList>
            <person name="Fu X."/>
            <person name="Meyer-Rochow V.B."/>
            <person name="Ballantyne L."/>
            <person name="Zhu X."/>
        </authorList>
    </citation>
    <scope>NUCLEOTIDE SEQUENCE [LARGE SCALE GENOMIC DNA]</scope>
    <source>
        <strain evidence="3">XCY_ONT2</strain>
    </source>
</reference>
<sequence>MNNVVKQIKRSFTVFTALIITVITTRVRAVSFRTCGPEELAQCAKSLSVLTDSGLSFVGSKEDLDLVCPDLEKSLTCIHGYSRLCMNLQQRKHFRKLFHGTASMANDLCRNGSYQEEFLSHAPCMQKVSSDTEVCFNRYSAAMTEIQAATNKQQELEEAAQRNRYHHHHHHHHHHRNKTDAETAYKYQKAKREAADDGLKSVCCSFQEYVNCYTQTIRRACGEDAALFSRRFLDQMASSMIKMHCMDFSAEDCRQKGFHIEGFHTEGLSYPYNTSQKLSSSISTLLVVVIILALFNSNLKMSKYSAIIQDQLELSSSRNLFLVDFYVIITPSERFGNVTSYLAQTQSWNPRAKFLIIFDDHPPSYSSLQILETYYVWKVLLICESKIEDSVQIRSYSYNDEPVTVGTCIRGKIQGELPSFPSLLPKKWNDVVWKIGYDRIAHQLQIHNNTPTGFYIDILDLVMNKLGAKYEFVDSGNRTHVVDIRGESVGRIRTQETDITHPYRFERLCLVVAMKKDLSMWASFSDAIDVNLRLLSLSSIIVITIVLCTFGLCKGSTDMACYRNFWYSLLTIYKICLLHCLERMPKGFVIRSLFIVLWYSSLTILGIIQGKLLALIFYKGVVPSVSSVEDIVRSKLKIGHFREKGASVLSTFFNEQDYQHLVYEVCPTAKLCLQKVVQEGFVTICMESVLKNFTRAFIDEYGNPTIYALQSPTYAYPLFIIFTRRLPIFQKFNSLILDLHAYGFYNYHYRVSLQSGYAVFAKPASEPKVLQFSDLRFCFIILSGGLVLSVICFLGEVAVHRFGIFWKNYRKTVVKRKK</sequence>
<gene>
    <name evidence="3" type="ORF">RI129_010126</name>
</gene>
<keyword evidence="2" id="KW-0472">Membrane</keyword>
<evidence type="ECO:0000313" key="4">
    <source>
        <dbReference type="Proteomes" id="UP001329430"/>
    </source>
</evidence>
<accession>A0AAN7VCW0</accession>
<evidence type="ECO:0000313" key="3">
    <source>
        <dbReference type="EMBL" id="KAK5641579.1"/>
    </source>
</evidence>
<dbReference type="EMBL" id="JAVRBK010000007">
    <property type="protein sequence ID" value="KAK5641579.1"/>
    <property type="molecule type" value="Genomic_DNA"/>
</dbReference>
<protein>
    <submittedName>
        <fullName evidence="3">Uncharacterized protein</fullName>
    </submittedName>
</protein>
<feature type="transmembrane region" description="Helical" evidence="2">
    <location>
        <begin position="530"/>
        <end position="552"/>
    </location>
</feature>